<sequence length="215" mass="24425">MAENDCVMQLSVPFFVLQDRTTRTLIGVGKPSEGLIYFQNVEVAAVAKVLPSSSMELWHRRLGHPALKVVAGLKDLEFSSSNVLNSACEICNRAKQTRCYFPLSNNKTWEIFEMVHCDIWGPYRIPSHSGARYFFTIVDDYSRGTWVYLMNMKSETPTKLRYFLAMINRQFGKLVRTIGSDNGSEFLSMTTYFLEQGIHHETSCVGTPQQNGSVE</sequence>
<dbReference type="EMBL" id="JBANAX010000049">
    <property type="protein sequence ID" value="KAL1224658.1"/>
    <property type="molecule type" value="Genomic_DNA"/>
</dbReference>
<proteinExistence type="predicted"/>
<evidence type="ECO:0000259" key="1">
    <source>
        <dbReference type="PROSITE" id="PS50994"/>
    </source>
</evidence>
<dbReference type="Proteomes" id="UP001558713">
    <property type="component" value="Unassembled WGS sequence"/>
</dbReference>
<reference evidence="2 3" key="1">
    <citation type="submission" date="2024-04" db="EMBL/GenBank/DDBJ databases">
        <title>Genome assembly C_amara_ONT_v2.</title>
        <authorList>
            <person name="Yant L."/>
            <person name="Moore C."/>
            <person name="Slenker M."/>
        </authorList>
    </citation>
    <scope>NUCLEOTIDE SEQUENCE [LARGE SCALE GENOMIC DNA]</scope>
    <source>
        <tissue evidence="2">Leaf</tissue>
    </source>
</reference>
<dbReference type="PANTHER" id="PTHR42648:SF31">
    <property type="entry name" value="RNA-DIRECTED DNA POLYMERASE"/>
    <property type="match status" value="1"/>
</dbReference>
<dbReference type="PANTHER" id="PTHR42648">
    <property type="entry name" value="TRANSPOSASE, PUTATIVE-RELATED"/>
    <property type="match status" value="1"/>
</dbReference>
<evidence type="ECO:0000313" key="2">
    <source>
        <dbReference type="EMBL" id="KAL1224658.1"/>
    </source>
</evidence>
<dbReference type="PROSITE" id="PS50994">
    <property type="entry name" value="INTEGRASE"/>
    <property type="match status" value="1"/>
</dbReference>
<name>A0ABD1C5B3_CARAN</name>
<dbReference type="Gene3D" id="3.30.420.10">
    <property type="entry name" value="Ribonuclease H-like superfamily/Ribonuclease H"/>
    <property type="match status" value="1"/>
</dbReference>
<dbReference type="Pfam" id="PF13976">
    <property type="entry name" value="gag_pre-integrs"/>
    <property type="match status" value="1"/>
</dbReference>
<dbReference type="AlphaFoldDB" id="A0ABD1C5B3"/>
<organism evidence="2 3">
    <name type="scientific">Cardamine amara subsp. amara</name>
    <dbReference type="NCBI Taxonomy" id="228776"/>
    <lineage>
        <taxon>Eukaryota</taxon>
        <taxon>Viridiplantae</taxon>
        <taxon>Streptophyta</taxon>
        <taxon>Embryophyta</taxon>
        <taxon>Tracheophyta</taxon>
        <taxon>Spermatophyta</taxon>
        <taxon>Magnoliopsida</taxon>
        <taxon>eudicotyledons</taxon>
        <taxon>Gunneridae</taxon>
        <taxon>Pentapetalae</taxon>
        <taxon>rosids</taxon>
        <taxon>malvids</taxon>
        <taxon>Brassicales</taxon>
        <taxon>Brassicaceae</taxon>
        <taxon>Cardamineae</taxon>
        <taxon>Cardamine</taxon>
    </lineage>
</organism>
<dbReference type="InterPro" id="IPR012337">
    <property type="entry name" value="RNaseH-like_sf"/>
</dbReference>
<gene>
    <name evidence="2" type="ORF">V5N11_001098</name>
</gene>
<comment type="caution">
    <text evidence="2">The sequence shown here is derived from an EMBL/GenBank/DDBJ whole genome shotgun (WGS) entry which is preliminary data.</text>
</comment>
<dbReference type="Pfam" id="PF00665">
    <property type="entry name" value="rve"/>
    <property type="match status" value="1"/>
</dbReference>
<evidence type="ECO:0000313" key="3">
    <source>
        <dbReference type="Proteomes" id="UP001558713"/>
    </source>
</evidence>
<protein>
    <submittedName>
        <fullName evidence="2">Retrovirus-related Pol polyprotein from transposon TNT 1-94</fullName>
    </submittedName>
</protein>
<dbReference type="InterPro" id="IPR036397">
    <property type="entry name" value="RNaseH_sf"/>
</dbReference>
<keyword evidence="3" id="KW-1185">Reference proteome</keyword>
<dbReference type="SUPFAM" id="SSF53098">
    <property type="entry name" value="Ribonuclease H-like"/>
    <property type="match status" value="1"/>
</dbReference>
<dbReference type="InterPro" id="IPR039537">
    <property type="entry name" value="Retrotran_Ty1/copia-like"/>
</dbReference>
<dbReference type="InterPro" id="IPR001584">
    <property type="entry name" value="Integrase_cat-core"/>
</dbReference>
<feature type="domain" description="Integrase catalytic" evidence="1">
    <location>
        <begin position="98"/>
        <end position="215"/>
    </location>
</feature>
<dbReference type="InterPro" id="IPR025724">
    <property type="entry name" value="GAG-pre-integrase_dom"/>
</dbReference>
<accession>A0ABD1C5B3</accession>